<dbReference type="InterPro" id="IPR046373">
    <property type="entry name" value="Acyl-CoA_Oxase/DH_mid-dom_sf"/>
</dbReference>
<dbReference type="InterPro" id="IPR009100">
    <property type="entry name" value="AcylCoA_DH/oxidase_NM_dom_sf"/>
</dbReference>
<organism evidence="1">
    <name type="scientific">Alexandrium monilatum</name>
    <dbReference type="NCBI Taxonomy" id="311494"/>
    <lineage>
        <taxon>Eukaryota</taxon>
        <taxon>Sar</taxon>
        <taxon>Alveolata</taxon>
        <taxon>Dinophyceae</taxon>
        <taxon>Gonyaulacales</taxon>
        <taxon>Pyrocystaceae</taxon>
        <taxon>Alexandrium</taxon>
    </lineage>
</organism>
<protein>
    <recommendedName>
        <fullName evidence="2">Acyl-coenzyme A oxidase</fullName>
    </recommendedName>
</protein>
<sequence length="478" mass="53128">MAAVAVPREEAPLDVSVAAPWEASFREHMAALQAMGADVPYTESVAFLRRLVKSSLLRHADIRSNPERFLAAHRLLAELATSLGPGFWIRFTVHFNLFAGTVVALGNPDQVKLLDEFQDQGKVGCFGLTEKFAGVNSGLVVNTTCTWHPDRQMFLLDSPNMDAHKNWISQGLVADLCVAVADLRVGGRSFGPHAFLMEIRRDGQLVEGVEMGDMGVKTIGNDLDNAWISFRNVWLPKTSLLDRYGGIEGDKYVQRQQGVRTMDMIGQRLYTGRCVIARSAVVFTRSLYGSTRKYTDNKKCWAPKNDSLTLSEIPQLKALFSEADEELSKMDKFLTQIENRLAACLRSEGIPPNELVEAIATGKVKAVEMAISFCWRLKQEVGSYALMSGCGFEQLDYLQCCKFAEGDSRILMQKISRDRIKSFQKGLKGSEVEARLCEAVLEAGKRGDFAGEHLQAYELAEAVMQRTMEQFASQSAKL</sequence>
<dbReference type="GO" id="GO:0071949">
    <property type="term" value="F:FAD binding"/>
    <property type="evidence" value="ECO:0007669"/>
    <property type="project" value="InterPro"/>
</dbReference>
<dbReference type="EMBL" id="HBNR01023104">
    <property type="protein sequence ID" value="CAE4575815.1"/>
    <property type="molecule type" value="Transcribed_RNA"/>
</dbReference>
<evidence type="ECO:0000313" key="1">
    <source>
        <dbReference type="EMBL" id="CAE4575815.1"/>
    </source>
</evidence>
<name>A0A7S4V4F9_9DINO</name>
<gene>
    <name evidence="1" type="ORF">AMON00008_LOCUS15435</name>
</gene>
<dbReference type="GO" id="GO:0033540">
    <property type="term" value="P:fatty acid beta-oxidation using acyl-CoA oxidase"/>
    <property type="evidence" value="ECO:0007669"/>
    <property type="project" value="TreeGrafter"/>
</dbReference>
<dbReference type="InterPro" id="IPR012258">
    <property type="entry name" value="Acyl-CoA_oxidase"/>
</dbReference>
<reference evidence="1" key="1">
    <citation type="submission" date="2021-01" db="EMBL/GenBank/DDBJ databases">
        <authorList>
            <person name="Corre E."/>
            <person name="Pelletier E."/>
            <person name="Niang G."/>
            <person name="Scheremetjew M."/>
            <person name="Finn R."/>
            <person name="Kale V."/>
            <person name="Holt S."/>
            <person name="Cochrane G."/>
            <person name="Meng A."/>
            <person name="Brown T."/>
            <person name="Cohen L."/>
        </authorList>
    </citation>
    <scope>NUCLEOTIDE SEQUENCE</scope>
    <source>
        <strain evidence="1">CCMP3105</strain>
    </source>
</reference>
<dbReference type="GO" id="GO:0005777">
    <property type="term" value="C:peroxisome"/>
    <property type="evidence" value="ECO:0007669"/>
    <property type="project" value="InterPro"/>
</dbReference>
<evidence type="ECO:0008006" key="2">
    <source>
        <dbReference type="Google" id="ProtNLM"/>
    </source>
</evidence>
<dbReference type="Gene3D" id="2.40.110.10">
    <property type="entry name" value="Butyryl-CoA Dehydrogenase, subunit A, domain 2"/>
    <property type="match status" value="1"/>
</dbReference>
<proteinExistence type="predicted"/>
<accession>A0A7S4V4F9</accession>
<dbReference type="SUPFAM" id="SSF56645">
    <property type="entry name" value="Acyl-CoA dehydrogenase NM domain-like"/>
    <property type="match status" value="1"/>
</dbReference>
<dbReference type="GO" id="GO:0055088">
    <property type="term" value="P:lipid homeostasis"/>
    <property type="evidence" value="ECO:0007669"/>
    <property type="project" value="TreeGrafter"/>
</dbReference>
<dbReference type="AlphaFoldDB" id="A0A7S4V4F9"/>
<dbReference type="GO" id="GO:0005504">
    <property type="term" value="F:fatty acid binding"/>
    <property type="evidence" value="ECO:0007669"/>
    <property type="project" value="TreeGrafter"/>
</dbReference>
<dbReference type="PANTHER" id="PTHR10909">
    <property type="entry name" value="ELECTRON TRANSPORT OXIDOREDUCTASE"/>
    <property type="match status" value="1"/>
</dbReference>
<dbReference type="GO" id="GO:0003997">
    <property type="term" value="F:acyl-CoA oxidase activity"/>
    <property type="evidence" value="ECO:0007669"/>
    <property type="project" value="InterPro"/>
</dbReference>